<proteinExistence type="predicted"/>
<sequence length="304" mass="35183">MSKFITGKELIDTIDSIIWDAEKTLLIVSPFIKLDGPFKKNFKKHINNPALKLVVVFGKNENAVQKSLNKEDFEFFKSFKNVSVIYEPKLHAKYYGNEKKGVITSINLYDHSVENNIEFGVFSEQTLLTQLSGSNHDLDAWQKCIEIANNGKVVYIKRPVYEQKKFIINYSKVYIDSEVLVDDTDYFYEKKKTTFSDRKLGSFPEEIDSESVRPVRDERPIREERKVAEPSVQYKSVNNYQAQPSKGYCIRTGEQIPFNPNQPLSYSAWKIWNEFGNVDFPEKFCHLTGRPSNGKTSFRKPILG</sequence>
<gene>
    <name evidence="1" type="ORF">AM493_12670</name>
</gene>
<comment type="caution">
    <text evidence="1">The sequence shown here is derived from an EMBL/GenBank/DDBJ whole genome shotgun (WGS) entry which is preliminary data.</text>
</comment>
<dbReference type="InterPro" id="IPR059166">
    <property type="entry name" value="PLD-like_cat"/>
</dbReference>
<protein>
    <recommendedName>
        <fullName evidence="3">Phospholipase D-like domain-containing protein</fullName>
    </recommendedName>
</protein>
<dbReference type="AlphaFoldDB" id="A0A0M8MI94"/>
<dbReference type="PATRIC" id="fig|1202724.3.peg.2623"/>
<dbReference type="Gene3D" id="3.30.870.10">
    <property type="entry name" value="Endonuclease Chain A"/>
    <property type="match status" value="1"/>
</dbReference>
<dbReference type="EMBL" id="LIYD01000005">
    <property type="protein sequence ID" value="KOS06781.1"/>
    <property type="molecule type" value="Genomic_DNA"/>
</dbReference>
<reference evidence="1 2" key="1">
    <citation type="submission" date="2015-08" db="EMBL/GenBank/DDBJ databases">
        <title>Whole genome sequence of Flavobacterium akiainvivens IK-1T, from decaying Wikstroemia oahuensis, an endemic Hawaiian shrub.</title>
        <authorList>
            <person name="Wan X."/>
            <person name="Hou S."/>
            <person name="Saito J."/>
            <person name="Donachie S."/>
        </authorList>
    </citation>
    <scope>NUCLEOTIDE SEQUENCE [LARGE SCALE GENOMIC DNA]</scope>
    <source>
        <strain evidence="1 2">IK-1</strain>
    </source>
</reference>
<accession>A0A0M8MI94</accession>
<dbReference type="RefSeq" id="WP_054408404.1">
    <property type="nucleotide sequence ID" value="NZ_FOYA01000025.1"/>
</dbReference>
<evidence type="ECO:0000313" key="1">
    <source>
        <dbReference type="EMBL" id="KOS06781.1"/>
    </source>
</evidence>
<dbReference type="Proteomes" id="UP000037755">
    <property type="component" value="Unassembled WGS sequence"/>
</dbReference>
<name>A0A0M8MI94_9FLAO</name>
<evidence type="ECO:0000313" key="2">
    <source>
        <dbReference type="Proteomes" id="UP000037755"/>
    </source>
</evidence>
<evidence type="ECO:0008006" key="3">
    <source>
        <dbReference type="Google" id="ProtNLM"/>
    </source>
</evidence>
<dbReference type="CDD" id="cd09176">
    <property type="entry name" value="PLDc_unchar6"/>
    <property type="match status" value="1"/>
</dbReference>
<dbReference type="OrthoDB" id="5500241at2"/>
<keyword evidence="2" id="KW-1185">Reference proteome</keyword>
<organism evidence="1 2">
    <name type="scientific">Flavobacterium akiainvivens</name>
    <dbReference type="NCBI Taxonomy" id="1202724"/>
    <lineage>
        <taxon>Bacteria</taxon>
        <taxon>Pseudomonadati</taxon>
        <taxon>Bacteroidota</taxon>
        <taxon>Flavobacteriia</taxon>
        <taxon>Flavobacteriales</taxon>
        <taxon>Flavobacteriaceae</taxon>
        <taxon>Flavobacterium</taxon>
    </lineage>
</organism>
<dbReference type="STRING" id="1202724.AM493_12670"/>